<comment type="caution">
    <text evidence="5">The sequence shown here is derived from an EMBL/GenBank/DDBJ whole genome shotgun (WGS) entry which is preliminary data.</text>
</comment>
<sequence length="186" mass="20880">MTHNEHFTEPSSPPPPEEHASARKPDWLFLRQHPAHMIAIGFGSGLSPKAPGTAGTLFAWAIFALLYPWLNDLAWGILLLLSLLVGVWACQRTATALQVQDPGSIVWDEIIAFWLVLWLIMPTTFWGQCAAFVLFRLFDALKPGPVRWADKAFKGWGYKGAIGIILDDLVAAFLTLLIFAIWRFFF</sequence>
<feature type="transmembrane region" description="Helical" evidence="3">
    <location>
        <begin position="50"/>
        <end position="67"/>
    </location>
</feature>
<name>A0A433SEA9_9BURK</name>
<dbReference type="Proteomes" id="UP000286947">
    <property type="component" value="Unassembled WGS sequence"/>
</dbReference>
<dbReference type="InterPro" id="IPR026037">
    <property type="entry name" value="PgpA"/>
</dbReference>
<comment type="cofactor">
    <cofactor evidence="1">
        <name>Mg(2+)</name>
        <dbReference type="ChEBI" id="CHEBI:18420"/>
    </cofactor>
</comment>
<keyword evidence="1" id="KW-0442">Lipid degradation</keyword>
<dbReference type="Pfam" id="PF04608">
    <property type="entry name" value="PgpA"/>
    <property type="match status" value="1"/>
</dbReference>
<dbReference type="GO" id="GO:0005886">
    <property type="term" value="C:plasma membrane"/>
    <property type="evidence" value="ECO:0007669"/>
    <property type="project" value="UniProtKB-SubCell"/>
</dbReference>
<evidence type="ECO:0000256" key="3">
    <source>
        <dbReference type="SAM" id="Phobius"/>
    </source>
</evidence>
<evidence type="ECO:0000256" key="1">
    <source>
        <dbReference type="PIRNR" id="PIRNR006162"/>
    </source>
</evidence>
<feature type="transmembrane region" description="Helical" evidence="3">
    <location>
        <begin position="158"/>
        <end position="182"/>
    </location>
</feature>
<evidence type="ECO:0000256" key="2">
    <source>
        <dbReference type="SAM" id="MobiDB-lite"/>
    </source>
</evidence>
<keyword evidence="3" id="KW-1133">Transmembrane helix</keyword>
<dbReference type="EMBL" id="PQSP01000002">
    <property type="protein sequence ID" value="RUS67099.1"/>
    <property type="molecule type" value="Genomic_DNA"/>
</dbReference>
<keyword evidence="1 3" id="KW-0812">Transmembrane</keyword>
<dbReference type="GO" id="GO:0008962">
    <property type="term" value="F:phosphatidylglycerophosphatase activity"/>
    <property type="evidence" value="ECO:0007669"/>
    <property type="project" value="UniProtKB-EC"/>
</dbReference>
<comment type="pathway">
    <text evidence="1">Phospholipid metabolism; phosphatidylglycerol biosynthesis; phosphatidylglycerol from CDP-diacylglycerol: step 2/2.</text>
</comment>
<keyword evidence="1" id="KW-0595">Phospholipid degradation</keyword>
<feature type="region of interest" description="Disordered" evidence="2">
    <location>
        <begin position="1"/>
        <end position="21"/>
    </location>
</feature>
<dbReference type="PANTHER" id="PTHR36305">
    <property type="entry name" value="PHOSPHATIDYLGLYCEROPHOSPHATASE A"/>
    <property type="match status" value="1"/>
</dbReference>
<dbReference type="SUPFAM" id="SSF101307">
    <property type="entry name" value="YutG-like"/>
    <property type="match status" value="1"/>
</dbReference>
<dbReference type="OrthoDB" id="9804091at2"/>
<organism evidence="5 6">
    <name type="scientific">Saezia sanguinis</name>
    <dbReference type="NCBI Taxonomy" id="1965230"/>
    <lineage>
        <taxon>Bacteria</taxon>
        <taxon>Pseudomonadati</taxon>
        <taxon>Pseudomonadota</taxon>
        <taxon>Betaproteobacteria</taxon>
        <taxon>Burkholderiales</taxon>
        <taxon>Saeziaceae</taxon>
        <taxon>Saezia</taxon>
    </lineage>
</organism>
<feature type="transmembrane region" description="Helical" evidence="3">
    <location>
        <begin position="111"/>
        <end position="138"/>
    </location>
</feature>
<gene>
    <name evidence="5" type="primary">pgpA</name>
    <name evidence="5" type="ORF">CUZ56_01038</name>
</gene>
<reference evidence="5 6" key="1">
    <citation type="submission" date="2018-01" db="EMBL/GenBank/DDBJ databases">
        <title>Saezia sanguinis gen. nov., sp. nov., in the order Burkholderiales isolated from human blood.</title>
        <authorList>
            <person name="Medina-Pascual M.J."/>
            <person name="Valdezate S."/>
            <person name="Monzon S."/>
            <person name="Cuesta I."/>
            <person name="Carrasco G."/>
            <person name="Villalon P."/>
            <person name="Saez-Nieto J.A."/>
        </authorList>
    </citation>
    <scope>NUCLEOTIDE SEQUENCE [LARGE SCALE GENOMIC DNA]</scope>
    <source>
        <strain evidence="5 6">CNM695-12</strain>
    </source>
</reference>
<comment type="function">
    <text evidence="1">Lipid phosphatase which dephosphorylates phosphatidylglycerophosphate (PGP) to phosphatidylglycerol (PG).</text>
</comment>
<dbReference type="GO" id="GO:0009395">
    <property type="term" value="P:phospholipid catabolic process"/>
    <property type="evidence" value="ECO:0007669"/>
    <property type="project" value="UniProtKB-KW"/>
</dbReference>
<keyword evidence="1 3" id="KW-0472">Membrane</keyword>
<evidence type="ECO:0000313" key="6">
    <source>
        <dbReference type="Proteomes" id="UP000286947"/>
    </source>
</evidence>
<dbReference type="InterPro" id="IPR007686">
    <property type="entry name" value="YutG/PgpA"/>
</dbReference>
<dbReference type="AlphaFoldDB" id="A0A433SEA9"/>
<protein>
    <recommendedName>
        <fullName evidence="1">Phosphatidylglycerophosphatase A</fullName>
        <ecNumber evidence="1">3.1.3.27</ecNumber>
    </recommendedName>
    <alternativeName>
        <fullName evidence="1">Phosphatidylglycerolphosphate phosphatase A</fullName>
    </alternativeName>
</protein>
<evidence type="ECO:0000313" key="5">
    <source>
        <dbReference type="EMBL" id="RUS67099.1"/>
    </source>
</evidence>
<dbReference type="RefSeq" id="WP_126978894.1">
    <property type="nucleotide sequence ID" value="NZ_PQSP01000002.1"/>
</dbReference>
<comment type="catalytic activity">
    <reaction evidence="1">
        <text>a 1,2-diacyl-sn-glycero-3-phospho-(1'-sn-glycero-3'-phosphate) + H2O = a 1,2-diacyl-sn-glycero-3-phospho-(1'-sn-glycerol) + phosphate</text>
        <dbReference type="Rhea" id="RHEA:33751"/>
        <dbReference type="ChEBI" id="CHEBI:15377"/>
        <dbReference type="ChEBI" id="CHEBI:43474"/>
        <dbReference type="ChEBI" id="CHEBI:60110"/>
        <dbReference type="ChEBI" id="CHEBI:64716"/>
        <dbReference type="EC" id="3.1.3.27"/>
    </reaction>
</comment>
<keyword evidence="6" id="KW-1185">Reference proteome</keyword>
<comment type="subcellular location">
    <subcellularLocation>
        <location evidence="1">Cell inner membrane</location>
        <topology evidence="1">Multi-pass membrane protein</topology>
    </subcellularLocation>
</comment>
<dbReference type="InterPro" id="IPR036681">
    <property type="entry name" value="PgpA-like_sf"/>
</dbReference>
<keyword evidence="1" id="KW-1208">Phospholipid metabolism</keyword>
<dbReference type="GO" id="GO:0046872">
    <property type="term" value="F:metal ion binding"/>
    <property type="evidence" value="ECO:0007669"/>
    <property type="project" value="UniProtKB-KW"/>
</dbReference>
<keyword evidence="1" id="KW-0479">Metal-binding</keyword>
<dbReference type="GO" id="GO:0006655">
    <property type="term" value="P:phosphatidylglycerol biosynthetic process"/>
    <property type="evidence" value="ECO:0007669"/>
    <property type="project" value="UniProtKB-UniPathway"/>
</dbReference>
<dbReference type="PIRSF" id="PIRSF006162">
    <property type="entry name" value="PgpA"/>
    <property type="match status" value="1"/>
</dbReference>
<dbReference type="CDD" id="cd06971">
    <property type="entry name" value="PgpA"/>
    <property type="match status" value="1"/>
</dbReference>
<dbReference type="PANTHER" id="PTHR36305:SF1">
    <property type="entry name" value="PHOSPHATIDYLGLYCEROPHOSPHATASE A"/>
    <property type="match status" value="1"/>
</dbReference>
<accession>A0A433SEA9</accession>
<proteinExistence type="predicted"/>
<feature type="transmembrane region" description="Helical" evidence="3">
    <location>
        <begin position="73"/>
        <end position="90"/>
    </location>
</feature>
<evidence type="ECO:0000259" key="4">
    <source>
        <dbReference type="Pfam" id="PF04608"/>
    </source>
</evidence>
<keyword evidence="1" id="KW-0997">Cell inner membrane</keyword>
<keyword evidence="1" id="KW-0443">Lipid metabolism</keyword>
<feature type="domain" description="YutG/PgpA" evidence="4">
    <location>
        <begin position="38"/>
        <end position="181"/>
    </location>
</feature>
<dbReference type="EC" id="3.1.3.27" evidence="1"/>
<keyword evidence="1 5" id="KW-0378">Hydrolase</keyword>
<dbReference type="UniPathway" id="UPA00084">
    <property type="reaction ID" value="UER00504"/>
</dbReference>
<keyword evidence="1" id="KW-1003">Cell membrane</keyword>
<keyword evidence="1" id="KW-0460">Magnesium</keyword>